<dbReference type="InterPro" id="IPR001387">
    <property type="entry name" value="Cro/C1-type_HTH"/>
</dbReference>
<dbReference type="RefSeq" id="WP_087928208.1">
    <property type="nucleotide sequence ID" value="NZ_CP021744.1"/>
</dbReference>
<sequence length="283" mass="31362">MPPRSSPTARQARLGAELRKLRESTGLLTRAAGELLGGNQAQISHIESGRWGVSSERVRRFAAIYSVTDAKLIAALCAMADERGKGWWESYRTALPVGFLDIAELEHHAQYLRAFQTLTVPGIFQTEDYARTIFSGRTPALPAAQLDIRVEHRMRRRAIFERPAPPPFEAIIHEAALHALYGGRNVAREQLRYLLEVSEWPTVEVRVIPFTTEEFIGSAQSMLYAGGVVPQLDTVQLDSAYGSVLLDTPSQLAGYRATYDALERVSLGVGESQDVISRIAKEL</sequence>
<dbReference type="InterPro" id="IPR010982">
    <property type="entry name" value="Lambda_DNA-bd_dom_sf"/>
</dbReference>
<dbReference type="OrthoDB" id="3462393at2"/>
<dbReference type="SMART" id="SM00530">
    <property type="entry name" value="HTH_XRE"/>
    <property type="match status" value="1"/>
</dbReference>
<reference evidence="2 3" key="1">
    <citation type="submission" date="2017-06" db="EMBL/GenBank/DDBJ databases">
        <title>Streptomyces albireticuli Genome sequencing and assembly.</title>
        <authorList>
            <person name="Wang Y."/>
            <person name="Du B."/>
            <person name="Ding Y."/>
            <person name="Liu H."/>
            <person name="Hou Q."/>
            <person name="Liu K."/>
            <person name="Yao L."/>
            <person name="Wang C."/>
        </authorList>
    </citation>
    <scope>NUCLEOTIDE SEQUENCE [LARGE SCALE GENOMIC DNA]</scope>
    <source>
        <strain evidence="2 3">MDJK11</strain>
    </source>
</reference>
<dbReference type="InterPro" id="IPR043917">
    <property type="entry name" value="DUF5753"/>
</dbReference>
<accession>A0A1Z2L7E0</accession>
<dbReference type="PROSITE" id="PS50943">
    <property type="entry name" value="HTH_CROC1"/>
    <property type="match status" value="1"/>
</dbReference>
<dbReference type="Pfam" id="PF13560">
    <property type="entry name" value="HTH_31"/>
    <property type="match status" value="1"/>
</dbReference>
<evidence type="ECO:0000313" key="3">
    <source>
        <dbReference type="Proteomes" id="UP000195755"/>
    </source>
</evidence>
<dbReference type="KEGG" id="salj:SMD11_4627"/>
<dbReference type="CDD" id="cd00093">
    <property type="entry name" value="HTH_XRE"/>
    <property type="match status" value="1"/>
</dbReference>
<proteinExistence type="predicted"/>
<dbReference type="SUPFAM" id="SSF47413">
    <property type="entry name" value="lambda repressor-like DNA-binding domains"/>
    <property type="match status" value="1"/>
</dbReference>
<dbReference type="AlphaFoldDB" id="A0A1Z2L7E0"/>
<dbReference type="Pfam" id="PF19054">
    <property type="entry name" value="DUF5753"/>
    <property type="match status" value="1"/>
</dbReference>
<keyword evidence="2" id="KW-0238">DNA-binding</keyword>
<dbReference type="Gene3D" id="1.10.260.40">
    <property type="entry name" value="lambda repressor-like DNA-binding domains"/>
    <property type="match status" value="1"/>
</dbReference>
<feature type="domain" description="HTH cro/C1-type" evidence="1">
    <location>
        <begin position="18"/>
        <end position="72"/>
    </location>
</feature>
<evidence type="ECO:0000313" key="2">
    <source>
        <dbReference type="EMBL" id="ARZ70224.1"/>
    </source>
</evidence>
<dbReference type="Proteomes" id="UP000195755">
    <property type="component" value="Chromosome"/>
</dbReference>
<dbReference type="EMBL" id="CP021744">
    <property type="protein sequence ID" value="ARZ70224.1"/>
    <property type="molecule type" value="Genomic_DNA"/>
</dbReference>
<evidence type="ECO:0000259" key="1">
    <source>
        <dbReference type="PROSITE" id="PS50943"/>
    </source>
</evidence>
<organism evidence="2 3">
    <name type="scientific">Streptomyces albireticuli</name>
    <dbReference type="NCBI Taxonomy" id="1940"/>
    <lineage>
        <taxon>Bacteria</taxon>
        <taxon>Bacillati</taxon>
        <taxon>Actinomycetota</taxon>
        <taxon>Actinomycetes</taxon>
        <taxon>Kitasatosporales</taxon>
        <taxon>Streptomycetaceae</taxon>
        <taxon>Streptomyces</taxon>
    </lineage>
</organism>
<gene>
    <name evidence="2" type="ORF">SMD11_4627</name>
</gene>
<protein>
    <submittedName>
        <fullName evidence="2">DNA-binding protein</fullName>
    </submittedName>
</protein>
<name>A0A1Z2L7E0_9ACTN</name>
<dbReference type="GO" id="GO:0003677">
    <property type="term" value="F:DNA binding"/>
    <property type="evidence" value="ECO:0007669"/>
    <property type="project" value="UniProtKB-KW"/>
</dbReference>